<dbReference type="OrthoDB" id="9805987at2"/>
<evidence type="ECO:0000256" key="3">
    <source>
        <dbReference type="ARBA" id="ARBA00022840"/>
    </source>
</evidence>
<keyword evidence="3" id="KW-0067">ATP-binding</keyword>
<evidence type="ECO:0000313" key="6">
    <source>
        <dbReference type="Proteomes" id="UP000245624"/>
    </source>
</evidence>
<accession>A0A317KVF6</accession>
<proteinExistence type="predicted"/>
<dbReference type="Gene3D" id="1.10.730.10">
    <property type="entry name" value="Isoleucyl-tRNA Synthetase, Domain 1"/>
    <property type="match status" value="1"/>
</dbReference>
<dbReference type="InterPro" id="IPR008909">
    <property type="entry name" value="DALR_anticod-bd"/>
</dbReference>
<dbReference type="Pfam" id="PF05746">
    <property type="entry name" value="DALR_1"/>
    <property type="match status" value="1"/>
</dbReference>
<sequence length="48" mass="5599">MITNLIAFPDIIERAFKGNDLSQIAKYVLELSKAFNKYYGSVRIFRRS</sequence>
<dbReference type="GO" id="GO:0006420">
    <property type="term" value="P:arginyl-tRNA aminoacylation"/>
    <property type="evidence" value="ECO:0007669"/>
    <property type="project" value="InterPro"/>
</dbReference>
<evidence type="ECO:0000313" key="5">
    <source>
        <dbReference type="EMBL" id="PWU67415.1"/>
    </source>
</evidence>
<dbReference type="AlphaFoldDB" id="A0A317KVF6"/>
<dbReference type="GO" id="GO:0005524">
    <property type="term" value="F:ATP binding"/>
    <property type="evidence" value="ECO:0007669"/>
    <property type="project" value="UniProtKB-KW"/>
</dbReference>
<reference evidence="5 6" key="1">
    <citation type="submission" date="2018-05" db="EMBL/GenBank/DDBJ databases">
        <title>Genomic analysis of Gracilibacillus dipsosauri DD1 reveals novel features of a salt-tolerant amylase.</title>
        <authorList>
            <person name="Deutch C.E."/>
            <person name="Yang S."/>
        </authorList>
    </citation>
    <scope>NUCLEOTIDE SEQUENCE [LARGE SCALE GENOMIC DNA]</scope>
    <source>
        <strain evidence="5 6">DD1</strain>
    </source>
</reference>
<dbReference type="InterPro" id="IPR009080">
    <property type="entry name" value="tRNAsynth_Ia_anticodon-bd"/>
</dbReference>
<dbReference type="Proteomes" id="UP000245624">
    <property type="component" value="Unassembled WGS sequence"/>
</dbReference>
<evidence type="ECO:0000256" key="2">
    <source>
        <dbReference type="ARBA" id="ARBA00022741"/>
    </source>
</evidence>
<gene>
    <name evidence="5" type="ORF">DLJ74_15825</name>
</gene>
<keyword evidence="2" id="KW-0547">Nucleotide-binding</keyword>
<evidence type="ECO:0000256" key="1">
    <source>
        <dbReference type="ARBA" id="ARBA00022598"/>
    </source>
</evidence>
<evidence type="ECO:0000259" key="4">
    <source>
        <dbReference type="Pfam" id="PF05746"/>
    </source>
</evidence>
<dbReference type="GO" id="GO:0004814">
    <property type="term" value="F:arginine-tRNA ligase activity"/>
    <property type="evidence" value="ECO:0007669"/>
    <property type="project" value="InterPro"/>
</dbReference>
<name>A0A317KVF6_9BACI</name>
<dbReference type="EMBL" id="QGTD01000015">
    <property type="protein sequence ID" value="PWU67415.1"/>
    <property type="molecule type" value="Genomic_DNA"/>
</dbReference>
<keyword evidence="1" id="KW-0436">Ligase</keyword>
<organism evidence="5 6">
    <name type="scientific">Gracilibacillus dipsosauri</name>
    <dbReference type="NCBI Taxonomy" id="178340"/>
    <lineage>
        <taxon>Bacteria</taxon>
        <taxon>Bacillati</taxon>
        <taxon>Bacillota</taxon>
        <taxon>Bacilli</taxon>
        <taxon>Bacillales</taxon>
        <taxon>Bacillaceae</taxon>
        <taxon>Gracilibacillus</taxon>
    </lineage>
</organism>
<dbReference type="RefSeq" id="WP_109985196.1">
    <property type="nucleotide sequence ID" value="NZ_QGTD01000015.1"/>
</dbReference>
<keyword evidence="6" id="KW-1185">Reference proteome</keyword>
<protein>
    <recommendedName>
        <fullName evidence="4">DALR anticodon binding domain-containing protein</fullName>
    </recommendedName>
</protein>
<comment type="caution">
    <text evidence="5">The sequence shown here is derived from an EMBL/GenBank/DDBJ whole genome shotgun (WGS) entry which is preliminary data.</text>
</comment>
<feature type="domain" description="DALR anticodon binding" evidence="4">
    <location>
        <begin position="2"/>
        <end position="45"/>
    </location>
</feature>
<dbReference type="SUPFAM" id="SSF47323">
    <property type="entry name" value="Anticodon-binding domain of a subclass of class I aminoacyl-tRNA synthetases"/>
    <property type="match status" value="1"/>
</dbReference>